<feature type="region of interest" description="Disordered" evidence="2">
    <location>
        <begin position="104"/>
        <end position="136"/>
    </location>
</feature>
<evidence type="ECO:0000256" key="1">
    <source>
        <dbReference type="SAM" id="Coils"/>
    </source>
</evidence>
<dbReference type="AlphaFoldDB" id="A0A183LWV8"/>
<evidence type="ECO:0000313" key="3">
    <source>
        <dbReference type="EMBL" id="VDO80615.1"/>
    </source>
</evidence>
<keyword evidence="1" id="KW-0175">Coiled coil</keyword>
<evidence type="ECO:0000256" key="2">
    <source>
        <dbReference type="SAM" id="MobiDB-lite"/>
    </source>
</evidence>
<dbReference type="Proteomes" id="UP000277204">
    <property type="component" value="Unassembled WGS sequence"/>
</dbReference>
<feature type="coiled-coil region" evidence="1">
    <location>
        <begin position="179"/>
        <end position="206"/>
    </location>
</feature>
<protein>
    <submittedName>
        <fullName evidence="3">Uncharacterized protein</fullName>
    </submittedName>
</protein>
<proteinExistence type="predicted"/>
<accession>A0A183LWV8</accession>
<keyword evidence="4" id="KW-1185">Reference proteome</keyword>
<name>A0A183LWV8_9TREM</name>
<reference evidence="3 4" key="1">
    <citation type="submission" date="2018-11" db="EMBL/GenBank/DDBJ databases">
        <authorList>
            <consortium name="Pathogen Informatics"/>
        </authorList>
    </citation>
    <scope>NUCLEOTIDE SEQUENCE [LARGE SCALE GENOMIC DNA]</scope>
    <source>
        <strain evidence="3 4">Zambia</strain>
    </source>
</reference>
<gene>
    <name evidence="3" type="ORF">SMRZ_LOCUS8283</name>
</gene>
<dbReference type="EMBL" id="UZAI01003545">
    <property type="protein sequence ID" value="VDO80615.1"/>
    <property type="molecule type" value="Genomic_DNA"/>
</dbReference>
<dbReference type="STRING" id="48269.A0A183LWV8"/>
<sequence>MISPGPQFSELLLRPPVSILSSSMSSSYWQAEDPGDTIFTDAHLDALVEVNRRYISESDGDCNLKHSSVSLPRNSCRSYLQTDSRDNALSHYEIQSGVKVPNLVEPSLKPYNSPTLPPDSSYSNAQPNRTDESEEIHGENIANSESPTEQHNDFSRFPDHSTFSTFQGSSSEIMPTVDRERLRHECEELEAVVAALQKQLEAQADELSPESTAEILKSACTEPLDDAPVGVTSFTECVPQQSHNEIQMFPGSDVKHAIVSVEKLQTHEPIAIQSSPRLSQVLETCASETVDIIPSSQTEEEPENYHTNVMDPPIISQPTVASSKPGQSNQNEWRNVTSPLNNSICDFIPGSLSASTQNVRDPISSTQNPMSNITQCPETNWSSCNTLVDENWPSKFSDKCQRNIAVTGSNLSPSDTSPYEIEGDTVCGDCHEGPRRGRLGVPAIPQSLDRLPFRNSSSRLNEAESSDRRPFSELWLCAYRNLGALQVADFCQLALDGGAARVFEKPSELMDATNKLTESLGITGTDVRKPRAVILTDKDSSEFNLQECQGTFLGVLI</sequence>
<evidence type="ECO:0000313" key="4">
    <source>
        <dbReference type="Proteomes" id="UP000277204"/>
    </source>
</evidence>
<feature type="compositionally biased region" description="Polar residues" evidence="2">
    <location>
        <begin position="110"/>
        <end position="128"/>
    </location>
</feature>
<organism evidence="3 4">
    <name type="scientific">Schistosoma margrebowiei</name>
    <dbReference type="NCBI Taxonomy" id="48269"/>
    <lineage>
        <taxon>Eukaryota</taxon>
        <taxon>Metazoa</taxon>
        <taxon>Spiralia</taxon>
        <taxon>Lophotrochozoa</taxon>
        <taxon>Platyhelminthes</taxon>
        <taxon>Trematoda</taxon>
        <taxon>Digenea</taxon>
        <taxon>Strigeidida</taxon>
        <taxon>Schistosomatoidea</taxon>
        <taxon>Schistosomatidae</taxon>
        <taxon>Schistosoma</taxon>
    </lineage>
</organism>